<gene>
    <name evidence="1" type="ORF">THTE_0956</name>
</gene>
<reference evidence="1 2" key="1">
    <citation type="journal article" name="Front. Microbiol.">
        <title>Sugar Metabolism of the First Thermophilic Planctomycete Thermogutta terrifontis: Comparative Genomic and Transcriptomic Approaches.</title>
        <authorList>
            <person name="Elcheninov A.G."/>
            <person name="Menzel P."/>
            <person name="Gudbergsdottir S.R."/>
            <person name="Slesarev A.I."/>
            <person name="Kadnikov V.V."/>
            <person name="Krogh A."/>
            <person name="Bonch-Osmolovskaya E.A."/>
            <person name="Peng X."/>
            <person name="Kublanov I.V."/>
        </authorList>
    </citation>
    <scope>NUCLEOTIDE SEQUENCE [LARGE SCALE GENOMIC DNA]</scope>
    <source>
        <strain evidence="1 2">R1</strain>
    </source>
</reference>
<evidence type="ECO:0000313" key="1">
    <source>
        <dbReference type="EMBL" id="ASV73558.1"/>
    </source>
</evidence>
<name>A0A286RC78_9BACT</name>
<dbReference type="RefSeq" id="WP_095414116.1">
    <property type="nucleotide sequence ID" value="NZ_CP018477.1"/>
</dbReference>
<dbReference type="AlphaFoldDB" id="A0A286RC78"/>
<organism evidence="1 2">
    <name type="scientific">Thermogutta terrifontis</name>
    <dbReference type="NCBI Taxonomy" id="1331910"/>
    <lineage>
        <taxon>Bacteria</taxon>
        <taxon>Pseudomonadati</taxon>
        <taxon>Planctomycetota</taxon>
        <taxon>Planctomycetia</taxon>
        <taxon>Pirellulales</taxon>
        <taxon>Thermoguttaceae</taxon>
        <taxon>Thermogutta</taxon>
    </lineage>
</organism>
<keyword evidence="2" id="KW-1185">Reference proteome</keyword>
<accession>A0A286RC78</accession>
<dbReference type="EMBL" id="CP018477">
    <property type="protein sequence ID" value="ASV73558.1"/>
    <property type="molecule type" value="Genomic_DNA"/>
</dbReference>
<protein>
    <submittedName>
        <fullName evidence="1">Uncharacterized protein</fullName>
    </submittedName>
</protein>
<dbReference type="Proteomes" id="UP000215086">
    <property type="component" value="Chromosome"/>
</dbReference>
<evidence type="ECO:0000313" key="2">
    <source>
        <dbReference type="Proteomes" id="UP000215086"/>
    </source>
</evidence>
<proteinExistence type="predicted"/>
<sequence length="101" mass="11499">MPSGRFPPSLEKYTGYIDSLQQKLLSLPEPERAYFLSLAQQTRDLFLGLFEQCLDLSESVADLCMEISFARYELEQTFEEALQRASGGRSHSSETEQRPST</sequence>
<dbReference type="KEGG" id="ttf:THTE_0956"/>